<dbReference type="GO" id="GO:0006260">
    <property type="term" value="P:DNA replication"/>
    <property type="evidence" value="ECO:0007669"/>
    <property type="project" value="InterPro"/>
</dbReference>
<name>A0A1I5CC92_9NEIS</name>
<dbReference type="RefSeq" id="WP_091196746.1">
    <property type="nucleotide sequence ID" value="NZ_FOVE01000019.1"/>
</dbReference>
<organism evidence="1 2">
    <name type="scientific">Formivibrio citricus</name>
    <dbReference type="NCBI Taxonomy" id="83765"/>
    <lineage>
        <taxon>Bacteria</taxon>
        <taxon>Pseudomonadati</taxon>
        <taxon>Pseudomonadota</taxon>
        <taxon>Betaproteobacteria</taxon>
        <taxon>Neisseriales</taxon>
        <taxon>Chitinibacteraceae</taxon>
        <taxon>Formivibrio</taxon>
    </lineage>
</organism>
<dbReference type="Proteomes" id="UP000242869">
    <property type="component" value="Unassembled WGS sequence"/>
</dbReference>
<sequence>MQITFYFNVKNREQALCQLVGKALAQGLEIAILTESAAASTVLDRLLWEIPQHGFMPHCGADDPRAAQTPVIIDHRPEKLPARSILFNWTDRVAGGLERYERLIEIVDTDEELRAAARERWRAYQAQGHEPRAIDMQELARNG</sequence>
<accession>A0A1I5CC92</accession>
<dbReference type="SUPFAM" id="SSF102400">
    <property type="entry name" value="DNA polymerase III chi subunit"/>
    <property type="match status" value="1"/>
</dbReference>
<dbReference type="AlphaFoldDB" id="A0A1I5CC92"/>
<gene>
    <name evidence="1" type="ORF">SAMN05660284_02374</name>
</gene>
<evidence type="ECO:0000313" key="2">
    <source>
        <dbReference type="Proteomes" id="UP000242869"/>
    </source>
</evidence>
<dbReference type="PANTHER" id="PTHR38767:SF1">
    <property type="entry name" value="DNA POLYMERASE III SUBUNIT CHI"/>
    <property type="match status" value="1"/>
</dbReference>
<keyword evidence="2" id="KW-1185">Reference proteome</keyword>
<dbReference type="InterPro" id="IPR036768">
    <property type="entry name" value="PolIII_chi_sf"/>
</dbReference>
<dbReference type="Gene3D" id="3.40.50.10110">
    <property type="entry name" value="DNA polymerase III subunit chi"/>
    <property type="match status" value="1"/>
</dbReference>
<dbReference type="Pfam" id="PF04364">
    <property type="entry name" value="DNA_pol3_chi"/>
    <property type="match status" value="1"/>
</dbReference>
<dbReference type="GO" id="GO:0032298">
    <property type="term" value="P:positive regulation of DNA-templated DNA replication initiation"/>
    <property type="evidence" value="ECO:0007669"/>
    <property type="project" value="TreeGrafter"/>
</dbReference>
<dbReference type="STRING" id="83765.SAMN05660284_02374"/>
<dbReference type="PANTHER" id="PTHR38767">
    <property type="entry name" value="DNA POLYMERASE III SUBUNIT CHI"/>
    <property type="match status" value="1"/>
</dbReference>
<reference evidence="2" key="1">
    <citation type="submission" date="2016-10" db="EMBL/GenBank/DDBJ databases">
        <authorList>
            <person name="Varghese N."/>
            <person name="Submissions S."/>
        </authorList>
    </citation>
    <scope>NUCLEOTIDE SEQUENCE [LARGE SCALE GENOMIC DNA]</scope>
    <source>
        <strain evidence="2">DSM 6150</strain>
    </source>
</reference>
<dbReference type="GO" id="GO:0003887">
    <property type="term" value="F:DNA-directed DNA polymerase activity"/>
    <property type="evidence" value="ECO:0007669"/>
    <property type="project" value="InterPro"/>
</dbReference>
<dbReference type="OrthoDB" id="5297568at2"/>
<proteinExistence type="predicted"/>
<dbReference type="InterPro" id="IPR007459">
    <property type="entry name" value="DNA_pol3_chi"/>
</dbReference>
<evidence type="ECO:0000313" key="1">
    <source>
        <dbReference type="EMBL" id="SFN84587.1"/>
    </source>
</evidence>
<dbReference type="GO" id="GO:0003677">
    <property type="term" value="F:DNA binding"/>
    <property type="evidence" value="ECO:0007669"/>
    <property type="project" value="InterPro"/>
</dbReference>
<dbReference type="EMBL" id="FOVE01000019">
    <property type="protein sequence ID" value="SFN84587.1"/>
    <property type="molecule type" value="Genomic_DNA"/>
</dbReference>
<protein>
    <submittedName>
        <fullName evidence="1">DNA polymerase III, chi subunit</fullName>
    </submittedName>
</protein>